<name>A0ABX1R4D7_9ALTE</name>
<feature type="transmembrane region" description="Helical" evidence="6">
    <location>
        <begin position="216"/>
        <end position="235"/>
    </location>
</feature>
<protein>
    <recommendedName>
        <fullName evidence="6">Probable membrane transporter protein</fullName>
    </recommendedName>
</protein>
<feature type="transmembrane region" description="Helical" evidence="6">
    <location>
        <begin position="7"/>
        <end position="40"/>
    </location>
</feature>
<dbReference type="Proteomes" id="UP000709336">
    <property type="component" value="Unassembled WGS sequence"/>
</dbReference>
<accession>A0ABX1R4D7</accession>
<comment type="caution">
    <text evidence="7">The sequence shown here is derived from an EMBL/GenBank/DDBJ whole genome shotgun (WGS) entry which is preliminary data.</text>
</comment>
<keyword evidence="6" id="KW-1003">Cell membrane</keyword>
<feature type="transmembrane region" description="Helical" evidence="6">
    <location>
        <begin position="179"/>
        <end position="204"/>
    </location>
</feature>
<dbReference type="RefSeq" id="WP_169210902.1">
    <property type="nucleotide sequence ID" value="NZ_JAATNW010000005.1"/>
</dbReference>
<dbReference type="Pfam" id="PF01925">
    <property type="entry name" value="TauE"/>
    <property type="match status" value="1"/>
</dbReference>
<feature type="transmembrane region" description="Helical" evidence="6">
    <location>
        <begin position="52"/>
        <end position="72"/>
    </location>
</feature>
<comment type="similarity">
    <text evidence="2 6">Belongs to the 4-toluene sulfonate uptake permease (TSUP) (TC 2.A.102) family.</text>
</comment>
<sequence length="268" mass="27480">MDPAAIIFACCLVIGLIVGFLAGMFGIGGGLVIVPALTYLLMSVAGLPLEQVMPMAVATSLSTIIFTGYSSARAHYKLGNLKRNIVIWCGVGISVGAIAGAQVASAISGAMLKNVFATMLIVIALQMIFGKRTTSSHHANRATLSTIGAGSGFVSALMGIGGGVLLVPALVWFRVNMRQAIGCAALCGLIVAVFGTASFIFAGLKQTDLPAMTLGYVYLPATFGIVATSIFTAGIGARVGQGVDTELLKKLLAGLLILVSIRMIVGIN</sequence>
<proteinExistence type="inferred from homology"/>
<dbReference type="InterPro" id="IPR002781">
    <property type="entry name" value="TM_pro_TauE-like"/>
</dbReference>
<evidence type="ECO:0000256" key="1">
    <source>
        <dbReference type="ARBA" id="ARBA00004141"/>
    </source>
</evidence>
<organism evidence="7 8">
    <name type="scientific">Alteromonas ponticola</name>
    <dbReference type="NCBI Taxonomy" id="2720613"/>
    <lineage>
        <taxon>Bacteria</taxon>
        <taxon>Pseudomonadati</taxon>
        <taxon>Pseudomonadota</taxon>
        <taxon>Gammaproteobacteria</taxon>
        <taxon>Alteromonadales</taxon>
        <taxon>Alteromonadaceae</taxon>
        <taxon>Alteromonas/Salinimonas group</taxon>
        <taxon>Alteromonas</taxon>
    </lineage>
</organism>
<evidence type="ECO:0000256" key="2">
    <source>
        <dbReference type="ARBA" id="ARBA00009142"/>
    </source>
</evidence>
<evidence type="ECO:0000256" key="4">
    <source>
        <dbReference type="ARBA" id="ARBA00022989"/>
    </source>
</evidence>
<evidence type="ECO:0000313" key="8">
    <source>
        <dbReference type="Proteomes" id="UP000709336"/>
    </source>
</evidence>
<feature type="transmembrane region" description="Helical" evidence="6">
    <location>
        <begin position="84"/>
        <end position="104"/>
    </location>
</feature>
<dbReference type="PANTHER" id="PTHR43483:SF3">
    <property type="entry name" value="MEMBRANE TRANSPORTER PROTEIN HI_0806-RELATED"/>
    <property type="match status" value="1"/>
</dbReference>
<keyword evidence="4 6" id="KW-1133">Transmembrane helix</keyword>
<keyword evidence="5 6" id="KW-0472">Membrane</keyword>
<evidence type="ECO:0000256" key="3">
    <source>
        <dbReference type="ARBA" id="ARBA00022692"/>
    </source>
</evidence>
<keyword evidence="8" id="KW-1185">Reference proteome</keyword>
<comment type="subcellular location">
    <subcellularLocation>
        <location evidence="6">Cell membrane</location>
        <topology evidence="6">Multi-pass membrane protein</topology>
    </subcellularLocation>
    <subcellularLocation>
        <location evidence="1">Membrane</location>
        <topology evidence="1">Multi-pass membrane protein</topology>
    </subcellularLocation>
</comment>
<evidence type="ECO:0000256" key="6">
    <source>
        <dbReference type="RuleBase" id="RU363041"/>
    </source>
</evidence>
<feature type="transmembrane region" description="Helical" evidence="6">
    <location>
        <begin position="247"/>
        <end position="265"/>
    </location>
</feature>
<dbReference type="PANTHER" id="PTHR43483">
    <property type="entry name" value="MEMBRANE TRANSPORTER PROTEIN HI_0806-RELATED"/>
    <property type="match status" value="1"/>
</dbReference>
<evidence type="ECO:0000313" key="7">
    <source>
        <dbReference type="EMBL" id="NMH60342.1"/>
    </source>
</evidence>
<dbReference type="EMBL" id="JAATNW010000005">
    <property type="protein sequence ID" value="NMH60342.1"/>
    <property type="molecule type" value="Genomic_DNA"/>
</dbReference>
<feature type="transmembrane region" description="Helical" evidence="6">
    <location>
        <begin position="150"/>
        <end position="173"/>
    </location>
</feature>
<gene>
    <name evidence="7" type="ORF">HCJ96_09955</name>
</gene>
<evidence type="ECO:0000256" key="5">
    <source>
        <dbReference type="ARBA" id="ARBA00023136"/>
    </source>
</evidence>
<reference evidence="7 8" key="1">
    <citation type="submission" date="2020-03" db="EMBL/GenBank/DDBJ databases">
        <title>Alteromonas ponticola sp. nov., isolated from seawater.</title>
        <authorList>
            <person name="Yoon J.-H."/>
            <person name="Kim Y.-O."/>
        </authorList>
    </citation>
    <scope>NUCLEOTIDE SEQUENCE [LARGE SCALE GENOMIC DNA]</scope>
    <source>
        <strain evidence="7 8">MYP5</strain>
    </source>
</reference>
<keyword evidence="3 6" id="KW-0812">Transmembrane</keyword>